<dbReference type="PANTHER" id="PTHR46796:SF7">
    <property type="entry name" value="ARAC FAMILY TRANSCRIPTIONAL REGULATOR"/>
    <property type="match status" value="1"/>
</dbReference>
<evidence type="ECO:0000256" key="4">
    <source>
        <dbReference type="SAM" id="MobiDB-lite"/>
    </source>
</evidence>
<organism evidence="6 7">
    <name type="scientific">Aureimonas glaciei</name>
    <dbReference type="NCBI Taxonomy" id="1776957"/>
    <lineage>
        <taxon>Bacteria</taxon>
        <taxon>Pseudomonadati</taxon>
        <taxon>Pseudomonadota</taxon>
        <taxon>Alphaproteobacteria</taxon>
        <taxon>Hyphomicrobiales</taxon>
        <taxon>Aurantimonadaceae</taxon>
        <taxon>Aureimonas</taxon>
    </lineage>
</organism>
<dbReference type="RefSeq" id="WP_188855113.1">
    <property type="nucleotide sequence ID" value="NZ_BMJJ01000017.1"/>
</dbReference>
<dbReference type="Gene3D" id="1.10.10.60">
    <property type="entry name" value="Homeodomain-like"/>
    <property type="match status" value="2"/>
</dbReference>
<dbReference type="Proteomes" id="UP000613160">
    <property type="component" value="Unassembled WGS sequence"/>
</dbReference>
<dbReference type="InterPro" id="IPR050204">
    <property type="entry name" value="AraC_XylS_family_regulators"/>
</dbReference>
<dbReference type="Pfam" id="PF12852">
    <property type="entry name" value="Cupin_6"/>
    <property type="match status" value="1"/>
</dbReference>
<keyword evidence="2" id="KW-0238">DNA-binding</keyword>
<accession>A0A916YD96</accession>
<gene>
    <name evidence="6" type="ORF">GCM10011335_49530</name>
</gene>
<dbReference type="PROSITE" id="PS01124">
    <property type="entry name" value="HTH_ARAC_FAMILY_2"/>
    <property type="match status" value="1"/>
</dbReference>
<dbReference type="GO" id="GO:0003700">
    <property type="term" value="F:DNA-binding transcription factor activity"/>
    <property type="evidence" value="ECO:0007669"/>
    <property type="project" value="InterPro"/>
</dbReference>
<keyword evidence="1" id="KW-0805">Transcription regulation</keyword>
<dbReference type="EMBL" id="BMJJ01000017">
    <property type="protein sequence ID" value="GGD40902.1"/>
    <property type="molecule type" value="Genomic_DNA"/>
</dbReference>
<proteinExistence type="predicted"/>
<comment type="caution">
    <text evidence="6">The sequence shown here is derived from an EMBL/GenBank/DDBJ whole genome shotgun (WGS) entry which is preliminary data.</text>
</comment>
<dbReference type="PROSITE" id="PS00041">
    <property type="entry name" value="HTH_ARAC_FAMILY_1"/>
    <property type="match status" value="1"/>
</dbReference>
<feature type="domain" description="HTH araC/xylS-type" evidence="5">
    <location>
        <begin position="205"/>
        <end position="303"/>
    </location>
</feature>
<dbReference type="SMART" id="SM00342">
    <property type="entry name" value="HTH_ARAC"/>
    <property type="match status" value="1"/>
</dbReference>
<dbReference type="AlphaFoldDB" id="A0A916YD96"/>
<dbReference type="PANTHER" id="PTHR46796">
    <property type="entry name" value="HTH-TYPE TRANSCRIPTIONAL ACTIVATOR RHAS-RELATED"/>
    <property type="match status" value="1"/>
</dbReference>
<dbReference type="GO" id="GO:0043565">
    <property type="term" value="F:sequence-specific DNA binding"/>
    <property type="evidence" value="ECO:0007669"/>
    <property type="project" value="InterPro"/>
</dbReference>
<evidence type="ECO:0000256" key="3">
    <source>
        <dbReference type="ARBA" id="ARBA00023163"/>
    </source>
</evidence>
<evidence type="ECO:0000313" key="7">
    <source>
        <dbReference type="Proteomes" id="UP000613160"/>
    </source>
</evidence>
<dbReference type="InterPro" id="IPR018060">
    <property type="entry name" value="HTH_AraC"/>
</dbReference>
<dbReference type="SUPFAM" id="SSF46689">
    <property type="entry name" value="Homeodomain-like"/>
    <property type="match status" value="2"/>
</dbReference>
<sequence>MIPSKTSNSQVDPLSEVLSVLGARGIRLTRLEASGDWALAFSARQRLKFVAMLRGECWIVPQDRRRERLTQGDVFLIGDTSYAVTSDPAPAPIDGDALYAEADRVRLGGMDCVMVGGGIDFASADARFVLDALPPFLRVDPASASAIAGLLDLLDREVGDDRPGSALVAARLAEILLVEAIRAYVAVRREEEAGWIGALGDPRIGASLRLIHGDVAHPWTVGELAARVGMSRSGFARRFAERVGRPPLGYLTHWRMILARRMLRGDAATVARVATGIGYASESAFAHAFRRTFGHAPRQAAPAMATAALPVEAAAAPAGTNDDGAGKALPDRGSAIHTHGADAPTMP</sequence>
<protein>
    <submittedName>
        <fullName evidence="6">AraC family transcriptional regulator</fullName>
    </submittedName>
</protein>
<dbReference type="InterPro" id="IPR009057">
    <property type="entry name" value="Homeodomain-like_sf"/>
</dbReference>
<evidence type="ECO:0000256" key="1">
    <source>
        <dbReference type="ARBA" id="ARBA00023015"/>
    </source>
</evidence>
<name>A0A916YD96_9HYPH</name>
<evidence type="ECO:0000256" key="2">
    <source>
        <dbReference type="ARBA" id="ARBA00023125"/>
    </source>
</evidence>
<keyword evidence="7" id="KW-1185">Reference proteome</keyword>
<keyword evidence="3" id="KW-0804">Transcription</keyword>
<dbReference type="Pfam" id="PF12833">
    <property type="entry name" value="HTH_18"/>
    <property type="match status" value="1"/>
</dbReference>
<dbReference type="InterPro" id="IPR032783">
    <property type="entry name" value="AraC_lig"/>
</dbReference>
<dbReference type="InterPro" id="IPR018062">
    <property type="entry name" value="HTH_AraC-typ_CS"/>
</dbReference>
<feature type="region of interest" description="Disordered" evidence="4">
    <location>
        <begin position="317"/>
        <end position="347"/>
    </location>
</feature>
<reference evidence="6" key="1">
    <citation type="journal article" date="2014" name="Int. J. Syst. Evol. Microbiol.">
        <title>Complete genome sequence of Corynebacterium casei LMG S-19264T (=DSM 44701T), isolated from a smear-ripened cheese.</title>
        <authorList>
            <consortium name="US DOE Joint Genome Institute (JGI-PGF)"/>
            <person name="Walter F."/>
            <person name="Albersmeier A."/>
            <person name="Kalinowski J."/>
            <person name="Ruckert C."/>
        </authorList>
    </citation>
    <scope>NUCLEOTIDE SEQUENCE</scope>
    <source>
        <strain evidence="6">CGMCC 1.15493</strain>
    </source>
</reference>
<evidence type="ECO:0000313" key="6">
    <source>
        <dbReference type="EMBL" id="GGD40902.1"/>
    </source>
</evidence>
<reference evidence="6" key="2">
    <citation type="submission" date="2020-09" db="EMBL/GenBank/DDBJ databases">
        <authorList>
            <person name="Sun Q."/>
            <person name="Zhou Y."/>
        </authorList>
    </citation>
    <scope>NUCLEOTIDE SEQUENCE</scope>
    <source>
        <strain evidence="6">CGMCC 1.15493</strain>
    </source>
</reference>
<evidence type="ECO:0000259" key="5">
    <source>
        <dbReference type="PROSITE" id="PS01124"/>
    </source>
</evidence>